<dbReference type="Pfam" id="PF13585">
    <property type="entry name" value="CHU_C"/>
    <property type="match status" value="1"/>
</dbReference>
<accession>A0A2U1JQH8</accession>
<proteinExistence type="predicted"/>
<comment type="caution">
    <text evidence="2">The sequence shown here is derived from an EMBL/GenBank/DDBJ whole genome shotgun (WGS) entry which is preliminary data.</text>
</comment>
<name>A0A2U1JQH8_9FLAO</name>
<evidence type="ECO:0000256" key="1">
    <source>
        <dbReference type="SAM" id="SignalP"/>
    </source>
</evidence>
<dbReference type="RefSeq" id="WP_116723356.1">
    <property type="nucleotide sequence ID" value="NZ_QCZI01000001.1"/>
</dbReference>
<sequence length="1109" mass="120668">MKKWVILFLIFGSVLTPTFSFGFTLAVTPTSETCNGNGSLAFNPANVNPNGTIVYIIYKLPNTTVPFTSVNTNSINGLSSGDYRVIAKETVGNTTTSQQTDVTITSTVVPLTYSVQSLNQACSSTSNISVTIISGVAANYEIFSGPKLFPLQASNTFIGLSVGVYKIRVFDTCGVGVVQTFTATLNPADLKIGSPIFSNTNPSSCNFTVATNTITPAAGTIIGYPLSIQYTVHPPNGDPDIIIINSLNTGNPNTQDLSETIPLYLNQNYSYDLSIKDICGKTYLKNFVPNQAIILKTTLIDLECNQNYFMLSTTNFTPPYTLNFTNAPAGFNPNSFNANYPGPFNTEDVDFGNATNPTPKGDYTVTILDACGRTTTRSLTILSVPPIPTPEATNNGCLTNSGKITVNLLSNYHIATAIITAAPAEYAFPLPNDVSSFIDTNGVLILDPVPLGDYVFLLTNTCNDVIAPVPVSLPVYINQGITFDTRQGCDLQTGAVKITSKNSNKLKSVTVISAPTNFPNTLPFDASINIITDGTFYLDALPAGNYKFSSIDECGFNNTIDVAIDGYKITKSTFSLNPNCGSFDIPLDFVSNGNINETFWIQKLLNIGTNIWGHPDTMIAYVDGTVPTAANSFQIDNTTTNLNLTFSGTFRIVRTFSTYNNGVAINNGTVATETKNCVEILAPNLTFNEALEITDANRIACTISGSLDVIIKANGTLPLHYSIITKDGVPFVLDNGNSNVFVNLPPAIYTFQVEDNCGGIKNKIFNVSSLVSLVNNIKPCDILKCVTTITGNEVFDLTSQNSIILGNQSPNEYTLSYYTSLTNAQAAINPIVNLVNFIATTNPQTIYSRLVFNQLPNCYETTSFDLIAGQIPKINVIPTTLNCTQSPVVLDASLNNLASTTYSWSNGLTTPIITVSQLGVTKLTVTTTNAYGICNNTNTSCTNTEDIAVIIPEIPVIEKIETHDWTPSENSIQVVTSNNVAFEYSIDNNNYQDSNSFTNLEAGLYTVSVRNREGCQTVKQEIWLLNYEKYFTPNDDGFNDTWLIKNSEQEPDFKVIIYDRYGKIIKSFKSDTAGWDGNYNGRPMLATDFWFVVYRQDGRIHKGHFSLLR</sequence>
<evidence type="ECO:0000313" key="2">
    <source>
        <dbReference type="EMBL" id="PWA07209.1"/>
    </source>
</evidence>
<feature type="signal peptide" evidence="1">
    <location>
        <begin position="1"/>
        <end position="22"/>
    </location>
</feature>
<organism evidence="2 3">
    <name type="scientific">Flavobacterium psychrotolerans</name>
    <dbReference type="NCBI Taxonomy" id="2169410"/>
    <lineage>
        <taxon>Bacteria</taxon>
        <taxon>Pseudomonadati</taxon>
        <taxon>Bacteroidota</taxon>
        <taxon>Flavobacteriia</taxon>
        <taxon>Flavobacteriales</taxon>
        <taxon>Flavobacteriaceae</taxon>
        <taxon>Flavobacterium</taxon>
    </lineage>
</organism>
<keyword evidence="3" id="KW-1185">Reference proteome</keyword>
<dbReference type="AlphaFoldDB" id="A0A2U1JQH8"/>
<dbReference type="OrthoDB" id="601690at2"/>
<evidence type="ECO:0008006" key="4">
    <source>
        <dbReference type="Google" id="ProtNLM"/>
    </source>
</evidence>
<dbReference type="NCBIfam" id="TIGR04131">
    <property type="entry name" value="Bac_Flav_CTERM"/>
    <property type="match status" value="1"/>
</dbReference>
<protein>
    <recommendedName>
        <fullName evidence="4">Ig-like domain-containing protein</fullName>
    </recommendedName>
</protein>
<evidence type="ECO:0000313" key="3">
    <source>
        <dbReference type="Proteomes" id="UP000245449"/>
    </source>
</evidence>
<feature type="chain" id="PRO_5015781973" description="Ig-like domain-containing protein" evidence="1">
    <location>
        <begin position="23"/>
        <end position="1109"/>
    </location>
</feature>
<dbReference type="EMBL" id="QCZI01000001">
    <property type="protein sequence ID" value="PWA07209.1"/>
    <property type="molecule type" value="Genomic_DNA"/>
</dbReference>
<reference evidence="2 3" key="1">
    <citation type="submission" date="2018-04" db="EMBL/GenBank/DDBJ databases">
        <title>Flavobacterium sp. nov., isolated from glacier ice.</title>
        <authorList>
            <person name="Liu Q."/>
            <person name="Xin Y.-H."/>
        </authorList>
    </citation>
    <scope>NUCLEOTIDE SEQUENCE [LARGE SCALE GENOMIC DNA]</scope>
    <source>
        <strain evidence="2 3">RB1R5</strain>
    </source>
</reference>
<gene>
    <name evidence="2" type="ORF">DB895_00340</name>
</gene>
<keyword evidence="1" id="KW-0732">Signal</keyword>
<dbReference type="Proteomes" id="UP000245449">
    <property type="component" value="Unassembled WGS sequence"/>
</dbReference>
<dbReference type="InterPro" id="IPR026341">
    <property type="entry name" value="T9SS_type_B"/>
</dbReference>